<dbReference type="Gene3D" id="3.40.710.10">
    <property type="entry name" value="DD-peptidase/beta-lactamase superfamily"/>
    <property type="match status" value="1"/>
</dbReference>
<dbReference type="PANTHER" id="PTHR46825">
    <property type="entry name" value="D-ALANYL-D-ALANINE-CARBOXYPEPTIDASE/ENDOPEPTIDASE AMPH"/>
    <property type="match status" value="1"/>
</dbReference>
<feature type="chain" id="PRO_5015038417" evidence="1">
    <location>
        <begin position="27"/>
        <end position="523"/>
    </location>
</feature>
<dbReference type="InterPro" id="IPR012338">
    <property type="entry name" value="Beta-lactam/transpept-like"/>
</dbReference>
<keyword evidence="6" id="KW-1185">Reference proteome</keyword>
<dbReference type="STRING" id="1121477.SAMN02745223_01268"/>
<dbReference type="RefSeq" id="WP_046133823.1">
    <property type="nucleotide sequence ID" value="NZ_FQVC01000003.1"/>
</dbReference>
<dbReference type="EMBL" id="LAJF01000036">
    <property type="protein sequence ID" value="KKB86494.1"/>
    <property type="molecule type" value="Genomic_DNA"/>
</dbReference>
<dbReference type="SUPFAM" id="SSF56601">
    <property type="entry name" value="beta-lactamase/transpeptidase-like"/>
    <property type="match status" value="1"/>
</dbReference>
<protein>
    <submittedName>
        <fullName evidence="4 5">Beta-lactamase</fullName>
    </submittedName>
</protein>
<reference evidence="5 7" key="2">
    <citation type="submission" date="2016-11" db="EMBL/GenBank/DDBJ databases">
        <authorList>
            <person name="Jaros S."/>
            <person name="Januszkiewicz K."/>
            <person name="Wedrychowicz H."/>
        </authorList>
    </citation>
    <scope>NUCLEOTIDE SEQUENCE [LARGE SCALE GENOMIC DNA]</scope>
    <source>
        <strain evidence="5 7">DSM 17137</strain>
    </source>
</reference>
<dbReference type="EMBL" id="FQVC01000003">
    <property type="protein sequence ID" value="SHE86681.1"/>
    <property type="molecule type" value="Genomic_DNA"/>
</dbReference>
<dbReference type="InterPro" id="IPR001466">
    <property type="entry name" value="Beta-lactam-related"/>
</dbReference>
<sequence length="523" mass="55005">MSLPFKSHRTTLSLLLLVGAITPALAQPAAIHLGAAPNQDVLTLPPDSIDAALADLPDHISAVMARSGAPGVAVAVVHGGETIYAQGFGVRERGKDALIDADTVFQIASVSKPLAATVAAIQVAAGIVDWDDLAQQYLPDLALGDPAVSAMTTIGDLYAHRTGLPMAAGDDLEDFGFSRDDIVARLRHLPLDAFRTSYHYANFGITTGAEAVAAASGLPWEDLAEQALYQPLGMTATSSRYADFLARDNRAALHVLQDGTFQPLYQRDADAQSPAGGVSSSVNDLAKWLQLLLAMGEHDGGALFTPQAMLPALSPQAFSGRPHAVDARPGFYGYGFNVGVNTSGRTAFNHSGAFTLGAGTHIQFIPSADIAIVVLTNGGPIGLAEGIAFQFMDIVQYGSPTRDWFAAFNGVMAHYYDPVGDLAGQKPPADPAPAQALADYAGSYANDYFGPILITADADGLQLSIGPRGDSFRLQHWQGDVFAMTPSSENAPKDSRSSVIFDRAAGTVHIDYLDANGLATWTR</sequence>
<evidence type="ECO:0000259" key="3">
    <source>
        <dbReference type="Pfam" id="PF11954"/>
    </source>
</evidence>
<feature type="signal peptide" evidence="1">
    <location>
        <begin position="1"/>
        <end position="26"/>
    </location>
</feature>
<evidence type="ECO:0000256" key="1">
    <source>
        <dbReference type="SAM" id="SignalP"/>
    </source>
</evidence>
<dbReference type="Proteomes" id="UP000033608">
    <property type="component" value="Unassembled WGS sequence"/>
</dbReference>
<dbReference type="PATRIC" id="fig|1121477.3.peg.1611"/>
<evidence type="ECO:0000313" key="7">
    <source>
        <dbReference type="Proteomes" id="UP000184533"/>
    </source>
</evidence>
<dbReference type="PANTHER" id="PTHR46825:SF15">
    <property type="entry name" value="BETA-LACTAMASE-RELATED DOMAIN-CONTAINING PROTEIN"/>
    <property type="match status" value="1"/>
</dbReference>
<proteinExistence type="predicted"/>
<keyword evidence="1" id="KW-0732">Signal</keyword>
<evidence type="ECO:0000313" key="6">
    <source>
        <dbReference type="Proteomes" id="UP000033608"/>
    </source>
</evidence>
<dbReference type="OrthoDB" id="5377981at2"/>
<reference evidence="4 6" key="1">
    <citation type="submission" date="2015-03" db="EMBL/GenBank/DDBJ databases">
        <authorList>
            <person name="Hassan Y.I."/>
            <person name="Lepp D."/>
            <person name="Zhou T."/>
        </authorList>
    </citation>
    <scope>NUCLEOTIDE SEQUENCE [LARGE SCALE GENOMIC DNA]</scope>
    <source>
        <strain evidence="4 6">DSM 17137</strain>
    </source>
</reference>
<organism evidence="4 6">
    <name type="scientific">Devosia limi DSM 17137</name>
    <dbReference type="NCBI Taxonomy" id="1121477"/>
    <lineage>
        <taxon>Bacteria</taxon>
        <taxon>Pseudomonadati</taxon>
        <taxon>Pseudomonadota</taxon>
        <taxon>Alphaproteobacteria</taxon>
        <taxon>Hyphomicrobiales</taxon>
        <taxon>Devosiaceae</taxon>
        <taxon>Devosia</taxon>
    </lineage>
</organism>
<evidence type="ECO:0000313" key="5">
    <source>
        <dbReference type="EMBL" id="SHE86681.1"/>
    </source>
</evidence>
<dbReference type="InterPro" id="IPR021860">
    <property type="entry name" value="Peptidase_S12_Pab87-rel_C"/>
</dbReference>
<gene>
    <name evidence="5" type="ORF">SAMN02745223_01268</name>
    <name evidence="4" type="ORF">VW29_02785</name>
</gene>
<dbReference type="Proteomes" id="UP000184533">
    <property type="component" value="Unassembled WGS sequence"/>
</dbReference>
<feature type="domain" description="Peptidase S12 Pab87-related C-terminal" evidence="3">
    <location>
        <begin position="427"/>
        <end position="509"/>
    </location>
</feature>
<accession>A0A0F5LWC0</accession>
<dbReference type="AlphaFoldDB" id="A0A0F5LWC0"/>
<dbReference type="Pfam" id="PF00144">
    <property type="entry name" value="Beta-lactamase"/>
    <property type="match status" value="1"/>
</dbReference>
<evidence type="ECO:0000259" key="2">
    <source>
        <dbReference type="Pfam" id="PF00144"/>
    </source>
</evidence>
<dbReference type="InterPro" id="IPR050491">
    <property type="entry name" value="AmpC-like"/>
</dbReference>
<dbReference type="Pfam" id="PF11954">
    <property type="entry name" value="DUF3471"/>
    <property type="match status" value="1"/>
</dbReference>
<dbReference type="Gene3D" id="2.40.128.600">
    <property type="match status" value="1"/>
</dbReference>
<name>A0A0F5LWC0_9HYPH</name>
<evidence type="ECO:0000313" key="4">
    <source>
        <dbReference type="EMBL" id="KKB86494.1"/>
    </source>
</evidence>
<feature type="domain" description="Beta-lactamase-related" evidence="2">
    <location>
        <begin position="58"/>
        <end position="380"/>
    </location>
</feature>